<sequence length="326" mass="35129">MPLPVFLAILAALSAPVSATSSAKRGLCFTPNSKWPQDNYIWTRSPSDLTWYYNYGSTPSPVYNNLTQEDFEFVPMLWGAPSDSSDTTFLDTVKGLIDDGTNITNILTFNEPDMAVSGGSSVDPAFGAQVWVNNIIPLQELGVRAGLPAPTGGTGGIPWLKQFLGNCSELISSNSTSKNCTYEFVTLHWYGNFEGLASHIGEYAATFPNTSMWVTEYNLNDQDLATTQSFYNTSAEYLDRLDYIERYSLFGAFRSTVSNVGENAAMLSAGGRLTDIGEWYLGSSTKGVKPESKESPAARTLGGVAPARWSVAAAVVAVAVSAAMGF</sequence>
<feature type="domain" description="Asl1-like glycosyl hydrolase catalytic" evidence="2">
    <location>
        <begin position="26"/>
        <end position="280"/>
    </location>
</feature>
<gene>
    <name evidence="3" type="ORF">NKR23_g9065</name>
</gene>
<name>A0AA38RDC7_9PEZI</name>
<dbReference type="SUPFAM" id="SSF51445">
    <property type="entry name" value="(Trans)glycosidases"/>
    <property type="match status" value="1"/>
</dbReference>
<comment type="caution">
    <text evidence="3">The sequence shown here is derived from an EMBL/GenBank/DDBJ whole genome shotgun (WGS) entry which is preliminary data.</text>
</comment>
<dbReference type="AlphaFoldDB" id="A0AA38RDC7"/>
<evidence type="ECO:0000259" key="2">
    <source>
        <dbReference type="Pfam" id="PF11790"/>
    </source>
</evidence>
<keyword evidence="1" id="KW-0732">Signal</keyword>
<protein>
    <submittedName>
        <fullName evidence="3">Glycoside hydrolase</fullName>
    </submittedName>
</protein>
<reference evidence="3" key="1">
    <citation type="submission" date="2022-07" db="EMBL/GenBank/DDBJ databases">
        <title>Fungi with potential for degradation of polypropylene.</title>
        <authorList>
            <person name="Gostincar C."/>
        </authorList>
    </citation>
    <scope>NUCLEOTIDE SEQUENCE</scope>
    <source>
        <strain evidence="3">EXF-13308</strain>
    </source>
</reference>
<keyword evidence="4" id="KW-1185">Reference proteome</keyword>
<dbReference type="Pfam" id="PF11790">
    <property type="entry name" value="Glyco_hydro_cc"/>
    <property type="match status" value="1"/>
</dbReference>
<dbReference type="Proteomes" id="UP001174694">
    <property type="component" value="Unassembled WGS sequence"/>
</dbReference>
<dbReference type="PANTHER" id="PTHR34154">
    <property type="entry name" value="ALKALI-SENSITIVE LINKAGE PROTEIN 1"/>
    <property type="match status" value="1"/>
</dbReference>
<dbReference type="InterPro" id="IPR024655">
    <property type="entry name" value="Asl1_glyco_hydro_catalytic"/>
</dbReference>
<keyword evidence="3" id="KW-0378">Hydrolase</keyword>
<dbReference type="FunFam" id="3.20.20.80:FF:000207">
    <property type="entry name" value="Glycoside hydrolase family 128 protein"/>
    <property type="match status" value="1"/>
</dbReference>
<feature type="signal peptide" evidence="1">
    <location>
        <begin position="1"/>
        <end position="19"/>
    </location>
</feature>
<dbReference type="GO" id="GO:0071966">
    <property type="term" value="P:fungal-type cell wall polysaccharide metabolic process"/>
    <property type="evidence" value="ECO:0007669"/>
    <property type="project" value="TreeGrafter"/>
</dbReference>
<organism evidence="3 4">
    <name type="scientific">Pleurostoma richardsiae</name>
    <dbReference type="NCBI Taxonomy" id="41990"/>
    <lineage>
        <taxon>Eukaryota</taxon>
        <taxon>Fungi</taxon>
        <taxon>Dikarya</taxon>
        <taxon>Ascomycota</taxon>
        <taxon>Pezizomycotina</taxon>
        <taxon>Sordariomycetes</taxon>
        <taxon>Sordariomycetidae</taxon>
        <taxon>Calosphaeriales</taxon>
        <taxon>Pleurostomataceae</taxon>
        <taxon>Pleurostoma</taxon>
    </lineage>
</organism>
<feature type="chain" id="PRO_5041411760" evidence="1">
    <location>
        <begin position="20"/>
        <end position="326"/>
    </location>
</feature>
<dbReference type="InterPro" id="IPR017853">
    <property type="entry name" value="GH"/>
</dbReference>
<evidence type="ECO:0000313" key="4">
    <source>
        <dbReference type="Proteomes" id="UP001174694"/>
    </source>
</evidence>
<evidence type="ECO:0000256" key="1">
    <source>
        <dbReference type="SAM" id="SignalP"/>
    </source>
</evidence>
<dbReference type="Gene3D" id="3.20.20.80">
    <property type="entry name" value="Glycosidases"/>
    <property type="match status" value="1"/>
</dbReference>
<accession>A0AA38RDC7</accession>
<dbReference type="EMBL" id="JANBVO010000034">
    <property type="protein sequence ID" value="KAJ9137492.1"/>
    <property type="molecule type" value="Genomic_DNA"/>
</dbReference>
<dbReference type="GO" id="GO:0009277">
    <property type="term" value="C:fungal-type cell wall"/>
    <property type="evidence" value="ECO:0007669"/>
    <property type="project" value="TreeGrafter"/>
</dbReference>
<dbReference type="PANTHER" id="PTHR34154:SF3">
    <property type="entry name" value="ALKALI-SENSITIVE LINKAGE PROTEIN 1"/>
    <property type="match status" value="1"/>
</dbReference>
<dbReference type="InterPro" id="IPR053183">
    <property type="entry name" value="ASL1"/>
</dbReference>
<evidence type="ECO:0000313" key="3">
    <source>
        <dbReference type="EMBL" id="KAJ9137492.1"/>
    </source>
</evidence>
<proteinExistence type="predicted"/>
<dbReference type="GO" id="GO:0016787">
    <property type="term" value="F:hydrolase activity"/>
    <property type="evidence" value="ECO:0007669"/>
    <property type="project" value="UniProtKB-KW"/>
</dbReference>